<organism evidence="8 9">
    <name type="scientific">Shewanella scandinavica</name>
    <dbReference type="NCBI Taxonomy" id="3063538"/>
    <lineage>
        <taxon>Bacteria</taxon>
        <taxon>Pseudomonadati</taxon>
        <taxon>Pseudomonadota</taxon>
        <taxon>Gammaproteobacteria</taxon>
        <taxon>Alteromonadales</taxon>
        <taxon>Shewanellaceae</taxon>
        <taxon>Shewanella</taxon>
    </lineage>
</organism>
<feature type="transmembrane region" description="Helical" evidence="6">
    <location>
        <begin position="406"/>
        <end position="429"/>
    </location>
</feature>
<comment type="caution">
    <text evidence="8">The sequence shown here is derived from an EMBL/GenBank/DDBJ whole genome shotgun (WGS) entry which is preliminary data.</text>
</comment>
<evidence type="ECO:0000313" key="9">
    <source>
        <dbReference type="Proteomes" id="UP001249505"/>
    </source>
</evidence>
<feature type="transmembrane region" description="Helical" evidence="6">
    <location>
        <begin position="20"/>
        <end position="37"/>
    </location>
</feature>
<proteinExistence type="predicted"/>
<dbReference type="InterPro" id="IPR038766">
    <property type="entry name" value="Membrane_comp_ABC_pdt"/>
</dbReference>
<keyword evidence="4 6" id="KW-1133">Transmembrane helix</keyword>
<keyword evidence="9" id="KW-1185">Reference proteome</keyword>
<evidence type="ECO:0000256" key="6">
    <source>
        <dbReference type="SAM" id="Phobius"/>
    </source>
</evidence>
<evidence type="ECO:0000313" key="8">
    <source>
        <dbReference type="EMBL" id="MDT3279176.1"/>
    </source>
</evidence>
<accession>A0ABU3FUX4</accession>
<evidence type="ECO:0000256" key="5">
    <source>
        <dbReference type="ARBA" id="ARBA00023136"/>
    </source>
</evidence>
<name>A0ABU3FUX4_9GAMM</name>
<evidence type="ECO:0000256" key="3">
    <source>
        <dbReference type="ARBA" id="ARBA00022692"/>
    </source>
</evidence>
<dbReference type="Proteomes" id="UP001249505">
    <property type="component" value="Unassembled WGS sequence"/>
</dbReference>
<keyword evidence="3 6" id="KW-0812">Transmembrane</keyword>
<gene>
    <name evidence="8" type="ORF">Q4Q50_02575</name>
</gene>
<protein>
    <submittedName>
        <fullName evidence="8">FtsX-like permease family protein</fullName>
    </submittedName>
</protein>
<feature type="transmembrane region" description="Helical" evidence="6">
    <location>
        <begin position="807"/>
        <end position="828"/>
    </location>
</feature>
<keyword evidence="2" id="KW-1003">Cell membrane</keyword>
<feature type="transmembrane region" description="Helical" evidence="6">
    <location>
        <begin position="299"/>
        <end position="325"/>
    </location>
</feature>
<feature type="domain" description="ABC3 transporter permease C-terminal" evidence="7">
    <location>
        <begin position="724"/>
        <end position="827"/>
    </location>
</feature>
<dbReference type="InterPro" id="IPR003838">
    <property type="entry name" value="ABC3_permease_C"/>
</dbReference>
<dbReference type="RefSeq" id="WP_311898247.1">
    <property type="nucleotide sequence ID" value="NZ_JAUOES010000002.1"/>
</dbReference>
<comment type="subcellular location">
    <subcellularLocation>
        <location evidence="1">Cell membrane</location>
        <topology evidence="1">Multi-pass membrane protein</topology>
    </subcellularLocation>
</comment>
<dbReference type="PANTHER" id="PTHR30287">
    <property type="entry name" value="MEMBRANE COMPONENT OF PREDICTED ABC SUPERFAMILY METABOLITE UPTAKE TRANSPORTER"/>
    <property type="match status" value="1"/>
</dbReference>
<dbReference type="PANTHER" id="PTHR30287:SF1">
    <property type="entry name" value="INNER MEMBRANE PROTEIN"/>
    <property type="match status" value="1"/>
</dbReference>
<feature type="transmembrane region" description="Helical" evidence="6">
    <location>
        <begin position="340"/>
        <end position="359"/>
    </location>
</feature>
<evidence type="ECO:0000256" key="2">
    <source>
        <dbReference type="ARBA" id="ARBA00022475"/>
    </source>
</evidence>
<feature type="transmembrane region" description="Helical" evidence="6">
    <location>
        <begin position="247"/>
        <end position="267"/>
    </location>
</feature>
<sequence>MELSLAWRLFKRELQQGQLLLIILAITLAVLSVSGLARVSERLQVAITGQASQFIAADRIIDSPVKIDAAILTKAEDLGLKHVTNMQFNSMVYSGDKFQLVTVRAAETGYPLKGDIELTSGKTKALPQAGEIWFETRLGGLLGYPKSIELGNSEFVLSNEISRLPDAGFNPFASSPVVLMRMEDVAKTGVIQPGSRVTYLYQFAGDEASLTAFEQSVKPLLNSTQRWVDVQSGDSPIAGAVKRAERFLLLASLMGIALACAAIGIAAQRYCQRHYDVVAMLKTFGASAKQIRLLFGTHLLLVTLMGIVLGLVGGVLLDLGISYLLPPEIAAYSPPLTRPLLLGVSTGLISAFMFSAYPLMRLLAIPPLRVLQRQLEGLQLGMWLHLLLSLGAMALLGYLYSQSWALTLTVVAAVLLLGVLLSVLGFVMIRLGHSVGMKTTNPLQLALAGLRRRARQNAVQLVGFSAALVLLLTILALRQDLLNEWQKQLPENAPNYFLVNIAPDDAKPLNDFMTAKGIVATDIYPVIRGRLTQINGEALISNEQSEAGEKGRVGISRELNLTWRNTLPANNELLKGHFNQAADEVSVESGVADRLGIGLGDKLTYVIDNKELTVKVASIRAVHWETLQPNFFMIFTEEALAPFAYTSMASFYLNDQTINSQATNDQLTNDPATSGQALSVYGTPKDAVILALIQQFPTISIIDVGAMVGQLRQIIEQVSLSLTLVLALVLLASALVLIAQTEAGMATRQRELAVLRTFGASGWLLRSATGLEFALLGGIAGVLAVIVAEFALYLLKTQVFELNVYMHWPWWGIAPVSGALIVALLGVWRCRQLLSQSCSELLKAGS</sequence>
<dbReference type="Pfam" id="PF02687">
    <property type="entry name" value="FtsX"/>
    <property type="match status" value="2"/>
</dbReference>
<keyword evidence="5 6" id="KW-0472">Membrane</keyword>
<dbReference type="EMBL" id="JAUOES010000002">
    <property type="protein sequence ID" value="MDT3279176.1"/>
    <property type="molecule type" value="Genomic_DNA"/>
</dbReference>
<feature type="transmembrane region" description="Helical" evidence="6">
    <location>
        <begin position="773"/>
        <end position="795"/>
    </location>
</feature>
<evidence type="ECO:0000256" key="4">
    <source>
        <dbReference type="ARBA" id="ARBA00022989"/>
    </source>
</evidence>
<reference evidence="8 9" key="1">
    <citation type="submission" date="2023-07" db="EMBL/GenBank/DDBJ databases">
        <title>Novel Shewanella species isolated from Baltic Sea sediments.</title>
        <authorList>
            <person name="Martin-Rodriguez A.J."/>
        </authorList>
    </citation>
    <scope>NUCLEOTIDE SEQUENCE [LARGE SCALE GENOMIC DNA]</scope>
    <source>
        <strain evidence="8 9">SP2S1-2</strain>
    </source>
</reference>
<evidence type="ECO:0000256" key="1">
    <source>
        <dbReference type="ARBA" id="ARBA00004651"/>
    </source>
</evidence>
<feature type="transmembrane region" description="Helical" evidence="6">
    <location>
        <begin position="380"/>
        <end position="400"/>
    </location>
</feature>
<feature type="domain" description="ABC3 transporter permease C-terminal" evidence="7">
    <location>
        <begin position="250"/>
        <end position="367"/>
    </location>
</feature>
<feature type="transmembrane region" description="Helical" evidence="6">
    <location>
        <begin position="718"/>
        <end position="739"/>
    </location>
</feature>
<dbReference type="PRINTS" id="PR00173">
    <property type="entry name" value="EDTRNSPORT"/>
</dbReference>
<evidence type="ECO:0000259" key="7">
    <source>
        <dbReference type="Pfam" id="PF02687"/>
    </source>
</evidence>
<feature type="transmembrane region" description="Helical" evidence="6">
    <location>
        <begin position="458"/>
        <end position="477"/>
    </location>
</feature>